<dbReference type="EMBL" id="DS114044">
    <property type="protein sequence ID" value="EAX91302.1"/>
    <property type="molecule type" value="Genomic_DNA"/>
</dbReference>
<proteinExistence type="predicted"/>
<reference evidence="2" key="2">
    <citation type="journal article" date="2007" name="Science">
        <title>Draft genome sequence of the sexually transmitted pathogen Trichomonas vaginalis.</title>
        <authorList>
            <person name="Carlton J.M."/>
            <person name="Hirt R.P."/>
            <person name="Silva J.C."/>
            <person name="Delcher A.L."/>
            <person name="Schatz M."/>
            <person name="Zhao Q."/>
            <person name="Wortman J.R."/>
            <person name="Bidwell S.L."/>
            <person name="Alsmark U.C.M."/>
            <person name="Besteiro S."/>
            <person name="Sicheritz-Ponten T."/>
            <person name="Noel C.J."/>
            <person name="Dacks J.B."/>
            <person name="Foster P.G."/>
            <person name="Simillion C."/>
            <person name="Van de Peer Y."/>
            <person name="Miranda-Saavedra D."/>
            <person name="Barton G.J."/>
            <person name="Westrop G.D."/>
            <person name="Mueller S."/>
            <person name="Dessi D."/>
            <person name="Fiori P.L."/>
            <person name="Ren Q."/>
            <person name="Paulsen I."/>
            <person name="Zhang H."/>
            <person name="Bastida-Corcuera F.D."/>
            <person name="Simoes-Barbosa A."/>
            <person name="Brown M.T."/>
            <person name="Hayes R.D."/>
            <person name="Mukherjee M."/>
            <person name="Okumura C.Y."/>
            <person name="Schneider R."/>
            <person name="Smith A.J."/>
            <person name="Vanacova S."/>
            <person name="Villalvazo M."/>
            <person name="Haas B.J."/>
            <person name="Pertea M."/>
            <person name="Feldblyum T.V."/>
            <person name="Utterback T.R."/>
            <person name="Shu C.L."/>
            <person name="Osoegawa K."/>
            <person name="de Jong P.J."/>
            <person name="Hrdy I."/>
            <person name="Horvathova L."/>
            <person name="Zubacova Z."/>
            <person name="Dolezal P."/>
            <person name="Malik S.B."/>
            <person name="Logsdon J.M. Jr."/>
            <person name="Henze K."/>
            <person name="Gupta A."/>
            <person name="Wang C.C."/>
            <person name="Dunne R.L."/>
            <person name="Upcroft J.A."/>
            <person name="Upcroft P."/>
            <person name="White O."/>
            <person name="Salzberg S.L."/>
            <person name="Tang P."/>
            <person name="Chiu C.-H."/>
            <person name="Lee Y.-S."/>
            <person name="Embley T.M."/>
            <person name="Coombs G.H."/>
            <person name="Mottram J.C."/>
            <person name="Tachezy J."/>
            <person name="Fraser-Liggett C.M."/>
            <person name="Johnson P.J."/>
        </authorList>
    </citation>
    <scope>NUCLEOTIDE SEQUENCE [LARGE SCALE GENOMIC DNA]</scope>
    <source>
        <strain evidence="2">G3</strain>
    </source>
</reference>
<sequence>MGKEARSASVPLICILTPFSTAFETVFETPFTTPLSSAEKERTAVETPFTTPELTANIPIVIPSPTVQASPAKEEIIDPNTSTKKSVNIWPIVGGIVAAIVLAAVLLAFFLMKKKENKDDVESDVEISEHEGTVLTDFDDIPITTENPLWGANMMDEGDPDPFNNDFDEDTHMVPQSNKEDMFFV</sequence>
<accession>A2FUV1</accession>
<evidence type="ECO:0000313" key="3">
    <source>
        <dbReference type="Proteomes" id="UP000001542"/>
    </source>
</evidence>
<gene>
    <name evidence="2" type="ORF">TVAG_065180</name>
</gene>
<keyword evidence="1" id="KW-1133">Transmembrane helix</keyword>
<reference evidence="2" key="1">
    <citation type="submission" date="2006-10" db="EMBL/GenBank/DDBJ databases">
        <authorList>
            <person name="Amadeo P."/>
            <person name="Zhao Q."/>
            <person name="Wortman J."/>
            <person name="Fraser-Liggett C."/>
            <person name="Carlton J."/>
        </authorList>
    </citation>
    <scope>NUCLEOTIDE SEQUENCE</scope>
    <source>
        <strain evidence="2">G3</strain>
    </source>
</reference>
<keyword evidence="3" id="KW-1185">Reference proteome</keyword>
<keyword evidence="1" id="KW-0472">Membrane</keyword>
<protein>
    <submittedName>
        <fullName evidence="2">Uncharacterized protein</fullName>
    </submittedName>
</protein>
<evidence type="ECO:0000256" key="1">
    <source>
        <dbReference type="SAM" id="Phobius"/>
    </source>
</evidence>
<dbReference type="InParanoid" id="A2FUV1"/>
<name>A2FUV1_TRIV3</name>
<keyword evidence="1" id="KW-0812">Transmembrane</keyword>
<dbReference type="Proteomes" id="UP000001542">
    <property type="component" value="Unassembled WGS sequence"/>
</dbReference>
<feature type="transmembrane region" description="Helical" evidence="1">
    <location>
        <begin position="89"/>
        <end position="111"/>
    </location>
</feature>
<dbReference type="PANTHER" id="PTHR46155:SF1">
    <property type="entry name" value="BIFUNCTIONAL INHIBITOR_LIPID-TRANSFER PROTEIN_SEED STORAGE 2S ALBUMIN SUPERFAMILY PROTEIN"/>
    <property type="match status" value="1"/>
</dbReference>
<organism evidence="2 3">
    <name type="scientific">Trichomonas vaginalis (strain ATCC PRA-98 / G3)</name>
    <dbReference type="NCBI Taxonomy" id="412133"/>
    <lineage>
        <taxon>Eukaryota</taxon>
        <taxon>Metamonada</taxon>
        <taxon>Parabasalia</taxon>
        <taxon>Trichomonadida</taxon>
        <taxon>Trichomonadidae</taxon>
        <taxon>Trichomonas</taxon>
    </lineage>
</organism>
<dbReference type="VEuPathDB" id="TrichDB:TVAG_065180"/>
<evidence type="ECO:0000313" key="2">
    <source>
        <dbReference type="EMBL" id="EAX91302.1"/>
    </source>
</evidence>
<dbReference type="PANTHER" id="PTHR46155">
    <property type="entry name" value="BIFUNCTIONAL INHIBITOR/LIPID-TRANSFER PROTEIN/SEED STORAGE 2S ALBUMIN SUPERFAMILY PROTEIN"/>
    <property type="match status" value="1"/>
</dbReference>
<dbReference type="AlphaFoldDB" id="A2FUV1"/>